<organism evidence="3 4">
    <name type="scientific">Thiorhodococcus minor</name>
    <dbReference type="NCBI Taxonomy" id="57489"/>
    <lineage>
        <taxon>Bacteria</taxon>
        <taxon>Pseudomonadati</taxon>
        <taxon>Pseudomonadota</taxon>
        <taxon>Gammaproteobacteria</taxon>
        <taxon>Chromatiales</taxon>
        <taxon>Chromatiaceae</taxon>
        <taxon>Thiorhodococcus</taxon>
    </lineage>
</organism>
<dbReference type="Pfam" id="PF13488">
    <property type="entry name" value="Gly-zipper_Omp"/>
    <property type="match status" value="1"/>
</dbReference>
<feature type="domain" description="Glycine zipper" evidence="2">
    <location>
        <begin position="30"/>
        <end position="66"/>
    </location>
</feature>
<dbReference type="RefSeq" id="WP_164455029.1">
    <property type="nucleotide sequence ID" value="NZ_JAAIJQ010000085.1"/>
</dbReference>
<dbReference type="InterPro" id="IPR039567">
    <property type="entry name" value="Gly-zipper"/>
</dbReference>
<evidence type="ECO:0000256" key="1">
    <source>
        <dbReference type="SAM" id="Phobius"/>
    </source>
</evidence>
<dbReference type="Proteomes" id="UP000483379">
    <property type="component" value="Unassembled WGS sequence"/>
</dbReference>
<evidence type="ECO:0000313" key="3">
    <source>
        <dbReference type="EMBL" id="NEV64363.1"/>
    </source>
</evidence>
<feature type="transmembrane region" description="Helical" evidence="1">
    <location>
        <begin position="48"/>
        <end position="66"/>
    </location>
</feature>
<dbReference type="AlphaFoldDB" id="A0A6M0K5Z4"/>
<keyword evidence="1" id="KW-1133">Transmembrane helix</keyword>
<protein>
    <recommendedName>
        <fullName evidence="2">Glycine zipper domain-containing protein</fullName>
    </recommendedName>
</protein>
<keyword evidence="1" id="KW-0472">Membrane</keyword>
<keyword evidence="1" id="KW-0812">Transmembrane</keyword>
<proteinExistence type="predicted"/>
<accession>A0A6M0K5Z4</accession>
<name>A0A6M0K5Z4_9GAMM</name>
<keyword evidence="4" id="KW-1185">Reference proteome</keyword>
<gene>
    <name evidence="3" type="ORF">G3446_21185</name>
</gene>
<dbReference type="EMBL" id="JAAIJQ010000085">
    <property type="protein sequence ID" value="NEV64363.1"/>
    <property type="molecule type" value="Genomic_DNA"/>
</dbReference>
<evidence type="ECO:0000259" key="2">
    <source>
        <dbReference type="Pfam" id="PF13488"/>
    </source>
</evidence>
<reference evidence="3 4" key="1">
    <citation type="submission" date="2020-02" db="EMBL/GenBank/DDBJ databases">
        <title>Genome sequences of Thiorhodococcus mannitoliphagus and Thiorhodococcus minor, purple sulfur photosynthetic bacteria in the gammaproteobacterial family, Chromatiaceae.</title>
        <authorList>
            <person name="Aviles F.A."/>
            <person name="Meyer T.E."/>
            <person name="Kyndt J.A."/>
        </authorList>
    </citation>
    <scope>NUCLEOTIDE SEQUENCE [LARGE SCALE GENOMIC DNA]</scope>
    <source>
        <strain evidence="3 4">DSM 11518</strain>
    </source>
</reference>
<sequence>MKPINTALVLTGALILAGCGTTTGQRSGSGALLGGATGAAIGSLSGDAGKGALIGAGVGAAGGYIYDQDQKARERQRYDDRRRRSYY</sequence>
<comment type="caution">
    <text evidence="3">The sequence shown here is derived from an EMBL/GenBank/DDBJ whole genome shotgun (WGS) entry which is preliminary data.</text>
</comment>
<evidence type="ECO:0000313" key="4">
    <source>
        <dbReference type="Proteomes" id="UP000483379"/>
    </source>
</evidence>
<dbReference type="PROSITE" id="PS51257">
    <property type="entry name" value="PROKAR_LIPOPROTEIN"/>
    <property type="match status" value="1"/>
</dbReference>